<protein>
    <recommendedName>
        <fullName evidence="2">F-box domain-containing protein</fullName>
    </recommendedName>
</protein>
<dbReference type="AlphaFoldDB" id="A0A139ABI7"/>
<evidence type="ECO:0000313" key="3">
    <source>
        <dbReference type="EMBL" id="KXS13835.1"/>
    </source>
</evidence>
<evidence type="ECO:0000256" key="1">
    <source>
        <dbReference type="SAM" id="MobiDB-lite"/>
    </source>
</evidence>
<evidence type="ECO:0000259" key="2">
    <source>
        <dbReference type="PROSITE" id="PS50181"/>
    </source>
</evidence>
<proteinExistence type="predicted"/>
<keyword evidence="4" id="KW-1185">Reference proteome</keyword>
<reference evidence="3 4" key="1">
    <citation type="journal article" date="2015" name="Genome Biol. Evol.">
        <title>Phylogenomic analyses indicate that early fungi evolved digesting cell walls of algal ancestors of land plants.</title>
        <authorList>
            <person name="Chang Y."/>
            <person name="Wang S."/>
            <person name="Sekimoto S."/>
            <person name="Aerts A.L."/>
            <person name="Choi C."/>
            <person name="Clum A."/>
            <person name="LaButti K.M."/>
            <person name="Lindquist E.A."/>
            <person name="Yee Ngan C."/>
            <person name="Ohm R.A."/>
            <person name="Salamov A.A."/>
            <person name="Grigoriev I.V."/>
            <person name="Spatafora J.W."/>
            <person name="Berbee M.L."/>
        </authorList>
    </citation>
    <scope>NUCLEOTIDE SEQUENCE [LARGE SCALE GENOMIC DNA]</scope>
    <source>
        <strain evidence="3 4">JEL478</strain>
    </source>
</reference>
<dbReference type="EMBL" id="KQ965773">
    <property type="protein sequence ID" value="KXS13835.1"/>
    <property type="molecule type" value="Genomic_DNA"/>
</dbReference>
<dbReference type="Gene3D" id="1.20.1280.50">
    <property type="match status" value="1"/>
</dbReference>
<dbReference type="InterPro" id="IPR036047">
    <property type="entry name" value="F-box-like_dom_sf"/>
</dbReference>
<evidence type="ECO:0000313" key="4">
    <source>
        <dbReference type="Proteomes" id="UP000070544"/>
    </source>
</evidence>
<dbReference type="PROSITE" id="PS50181">
    <property type="entry name" value="FBOX"/>
    <property type="match status" value="1"/>
</dbReference>
<feature type="region of interest" description="Disordered" evidence="1">
    <location>
        <begin position="384"/>
        <end position="413"/>
    </location>
</feature>
<feature type="domain" description="F-box" evidence="2">
    <location>
        <begin position="1"/>
        <end position="37"/>
    </location>
</feature>
<name>A0A139ABI7_GONPJ</name>
<dbReference type="OrthoDB" id="1107553at2759"/>
<gene>
    <name evidence="3" type="ORF">M427DRAFT_58087</name>
</gene>
<dbReference type="InterPro" id="IPR001810">
    <property type="entry name" value="F-box_dom"/>
</dbReference>
<sequence length="483" mass="53280">MDTIPAELLVQILRRLPPRDFYGAAAIVCRRWSSIVRGETGTVPIQIDIRAGPGFRGHGVPPWTELAKAGPLMMYETFQPVGVGSGNSETVLKGYAAAKMEVVLPASKIFLVPPLVPDVEMLIKTVVEEQGESKVPTAILFLVKSVDLSALGDGRGLPSQDSIGNFLRAANPSKLVLNTDRIFNNPQIPQSYDGTFPHIASVFPSVQSIFVSPRGPEFSSEYTSDALEALPNLQSLKLDPSGLRGTMDMILAFPPQHRHRIKSFISYFGSDFPPWTLLDLFRTPLPVLPQLVECGEVDLYDRRWHTILSSRNTLPPTQTNVVFPYPNIHTLRVRISPRVSRPTPPQRPIETLKAFAEAVAELFPSLQHIHFRIQDPSFGVKYVSSPSGAAPAPAPGNVTGSGPNESRSRSDHSSVGELDRWVAMIATIPARRIYFSMMPTGHMRRSAALRLRNGGLAMFIKDLKERCARLQGKRIYTGHVAWP</sequence>
<dbReference type="Proteomes" id="UP000070544">
    <property type="component" value="Unassembled WGS sequence"/>
</dbReference>
<dbReference type="Pfam" id="PF12937">
    <property type="entry name" value="F-box-like"/>
    <property type="match status" value="1"/>
</dbReference>
<organism evidence="3 4">
    <name type="scientific">Gonapodya prolifera (strain JEL478)</name>
    <name type="common">Monoblepharis prolifera</name>
    <dbReference type="NCBI Taxonomy" id="1344416"/>
    <lineage>
        <taxon>Eukaryota</taxon>
        <taxon>Fungi</taxon>
        <taxon>Fungi incertae sedis</taxon>
        <taxon>Chytridiomycota</taxon>
        <taxon>Chytridiomycota incertae sedis</taxon>
        <taxon>Monoblepharidomycetes</taxon>
        <taxon>Monoblepharidales</taxon>
        <taxon>Gonapodyaceae</taxon>
        <taxon>Gonapodya</taxon>
    </lineage>
</organism>
<accession>A0A139ABI7</accession>
<dbReference type="SUPFAM" id="SSF81383">
    <property type="entry name" value="F-box domain"/>
    <property type="match status" value="1"/>
</dbReference>